<dbReference type="InterPro" id="IPR000209">
    <property type="entry name" value="Peptidase_S8/S53_dom"/>
</dbReference>
<dbReference type="Proteomes" id="UP000192434">
    <property type="component" value="Unassembled WGS sequence"/>
</dbReference>
<dbReference type="InterPro" id="IPR023827">
    <property type="entry name" value="Peptidase_S8_Asp-AS"/>
</dbReference>
<dbReference type="SUPFAM" id="SSF52743">
    <property type="entry name" value="Subtilisin-like"/>
    <property type="match status" value="1"/>
</dbReference>
<dbReference type="RefSeq" id="WP_083013462.1">
    <property type="nucleotide sequence ID" value="NZ_CP010271.1"/>
</dbReference>
<evidence type="ECO:0000256" key="6">
    <source>
        <dbReference type="RuleBase" id="RU003355"/>
    </source>
</evidence>
<comment type="caution">
    <text evidence="8">The sequence shown here is derived from an EMBL/GenBank/DDBJ whole genome shotgun (WGS) entry which is preliminary data.</text>
</comment>
<dbReference type="AlphaFoldDB" id="A0A1X0JCG4"/>
<feature type="active site" description="Charge relay system" evidence="5">
    <location>
        <position position="375"/>
    </location>
</feature>
<keyword evidence="2 5" id="KW-0645">Protease</keyword>
<evidence type="ECO:0000256" key="3">
    <source>
        <dbReference type="ARBA" id="ARBA00022801"/>
    </source>
</evidence>
<dbReference type="Pfam" id="PF00082">
    <property type="entry name" value="Peptidase_S8"/>
    <property type="match status" value="1"/>
</dbReference>
<evidence type="ECO:0000313" key="8">
    <source>
        <dbReference type="EMBL" id="ORB60421.1"/>
    </source>
</evidence>
<dbReference type="EMBL" id="MVII01000002">
    <property type="protein sequence ID" value="ORB60421.1"/>
    <property type="molecule type" value="Genomic_DNA"/>
</dbReference>
<dbReference type="GO" id="GO:0004252">
    <property type="term" value="F:serine-type endopeptidase activity"/>
    <property type="evidence" value="ECO:0007669"/>
    <property type="project" value="UniProtKB-UniRule"/>
</dbReference>
<feature type="domain" description="Peptidase S8/S53" evidence="7">
    <location>
        <begin position="163"/>
        <end position="416"/>
    </location>
</feature>
<dbReference type="PROSITE" id="PS00136">
    <property type="entry name" value="SUBTILASE_ASP"/>
    <property type="match status" value="1"/>
</dbReference>
<protein>
    <submittedName>
        <fullName evidence="8">Peptidase S8</fullName>
    </submittedName>
</protein>
<evidence type="ECO:0000256" key="5">
    <source>
        <dbReference type="PROSITE-ProRule" id="PRU01240"/>
    </source>
</evidence>
<evidence type="ECO:0000313" key="9">
    <source>
        <dbReference type="Proteomes" id="UP000192434"/>
    </source>
</evidence>
<dbReference type="InterPro" id="IPR036852">
    <property type="entry name" value="Peptidase_S8/S53_dom_sf"/>
</dbReference>
<keyword evidence="4 5" id="KW-0720">Serine protease</keyword>
<reference evidence="8 9" key="1">
    <citation type="submission" date="2016-12" db="EMBL/GenBank/DDBJ databases">
        <title>The new phylogeny of genus Mycobacterium.</title>
        <authorList>
            <person name="Tortoli E."/>
            <person name="Trovato A."/>
            <person name="Cirillo D.M."/>
        </authorList>
    </citation>
    <scope>NUCLEOTIDE SEQUENCE [LARGE SCALE GENOMIC DNA]</scope>
    <source>
        <strain evidence="8 9">CCUG 66554</strain>
    </source>
</reference>
<evidence type="ECO:0000256" key="1">
    <source>
        <dbReference type="ARBA" id="ARBA00011073"/>
    </source>
</evidence>
<accession>A0A1X0JCG4</accession>
<dbReference type="InterPro" id="IPR050131">
    <property type="entry name" value="Peptidase_S8_subtilisin-like"/>
</dbReference>
<dbReference type="PROSITE" id="PS51892">
    <property type="entry name" value="SUBTILASE"/>
    <property type="match status" value="1"/>
</dbReference>
<feature type="active site" description="Charge relay system" evidence="5">
    <location>
        <position position="204"/>
    </location>
</feature>
<dbReference type="Gene3D" id="3.40.50.200">
    <property type="entry name" value="Peptidase S8/S53 domain"/>
    <property type="match status" value="1"/>
</dbReference>
<dbReference type="InterPro" id="IPR015500">
    <property type="entry name" value="Peptidase_S8_subtilisin-rel"/>
</dbReference>
<comment type="similarity">
    <text evidence="1 5 6">Belongs to the peptidase S8 family.</text>
</comment>
<proteinExistence type="inferred from homology"/>
<keyword evidence="3 5" id="KW-0378">Hydrolase</keyword>
<dbReference type="GO" id="GO:0006508">
    <property type="term" value="P:proteolysis"/>
    <property type="evidence" value="ECO:0007669"/>
    <property type="project" value="UniProtKB-KW"/>
</dbReference>
<evidence type="ECO:0000256" key="4">
    <source>
        <dbReference type="ARBA" id="ARBA00022825"/>
    </source>
</evidence>
<evidence type="ECO:0000256" key="2">
    <source>
        <dbReference type="ARBA" id="ARBA00022670"/>
    </source>
</evidence>
<gene>
    <name evidence="8" type="ORF">BST43_02435</name>
</gene>
<dbReference type="InterPro" id="IPR023828">
    <property type="entry name" value="Peptidase_S8_Ser-AS"/>
</dbReference>
<dbReference type="PROSITE" id="PS00138">
    <property type="entry name" value="SUBTILASE_SER"/>
    <property type="match status" value="1"/>
</dbReference>
<feature type="active site" description="Charge relay system" evidence="5">
    <location>
        <position position="172"/>
    </location>
</feature>
<dbReference type="OrthoDB" id="9813435at2"/>
<sequence>MTNTDAEIYTGRHVVVLAPVKARGNRANALAGVAGLSNIAHSSDFQNQAMDISAVVDADATVFDELGLAVVDSDADQTAALQAAAEAGDVVLSVEPELIHHALTITSPEYLSGYQHGVSDFFARLQADTATSAVDELTAAYVDTDTSTWGLQATRTTTSTKTGRGVRVAVLDTGFDASHPDFKKRHVTMQSFIDGETADDGHGHGTHCIGTSCGPRSPRGGRRYGAATEAEIFAGKVLSNAGSGADGGILAGINWAVANNCAIISMSLGANVDKISLAYETVGQRALDHGSLIIAAAGNNANRRIGNYGFVGVPANSRSIMAIAAVDSSLNPGWFSARSSTKTKAAGRIDLAGPGVDVYSSWPMPKRYNTISGTSMATPHVSGIAALWCEATGLTGRQLWAVLLQNAAPLNVPAVDVGAGLVQAPQ</sequence>
<organism evidence="8 9">
    <name type="scientific">Mycobacteroides saopaulense</name>
    <dbReference type="NCBI Taxonomy" id="1578165"/>
    <lineage>
        <taxon>Bacteria</taxon>
        <taxon>Bacillati</taxon>
        <taxon>Actinomycetota</taxon>
        <taxon>Actinomycetes</taxon>
        <taxon>Mycobacteriales</taxon>
        <taxon>Mycobacteriaceae</taxon>
        <taxon>Mycobacteroides</taxon>
    </lineage>
</organism>
<evidence type="ECO:0000259" key="7">
    <source>
        <dbReference type="Pfam" id="PF00082"/>
    </source>
</evidence>
<dbReference type="PANTHER" id="PTHR43806:SF11">
    <property type="entry name" value="CEREVISIN-RELATED"/>
    <property type="match status" value="1"/>
</dbReference>
<dbReference type="PRINTS" id="PR00723">
    <property type="entry name" value="SUBTILISIN"/>
</dbReference>
<dbReference type="STRING" id="1578165.BKG68_01895"/>
<dbReference type="PANTHER" id="PTHR43806">
    <property type="entry name" value="PEPTIDASE S8"/>
    <property type="match status" value="1"/>
</dbReference>
<name>A0A1X0JCG4_9MYCO</name>